<keyword evidence="1" id="KW-0812">Transmembrane</keyword>
<keyword evidence="3" id="KW-1185">Reference proteome</keyword>
<dbReference type="RefSeq" id="WP_307223042.1">
    <property type="nucleotide sequence ID" value="NZ_CP116940.1"/>
</dbReference>
<feature type="transmembrane region" description="Helical" evidence="1">
    <location>
        <begin position="177"/>
        <end position="195"/>
    </location>
</feature>
<keyword evidence="1" id="KW-1133">Transmembrane helix</keyword>
<dbReference type="EMBL" id="JAUSUE010000004">
    <property type="protein sequence ID" value="MDQ0203058.1"/>
    <property type="molecule type" value="Genomic_DNA"/>
</dbReference>
<evidence type="ECO:0000313" key="3">
    <source>
        <dbReference type="Proteomes" id="UP001239167"/>
    </source>
</evidence>
<accession>A0ABT9Y5F5</accession>
<protein>
    <submittedName>
        <fullName evidence="2">Uncharacterized protein</fullName>
    </submittedName>
</protein>
<keyword evidence="1" id="KW-0472">Membrane</keyword>
<feature type="transmembrane region" description="Helical" evidence="1">
    <location>
        <begin position="146"/>
        <end position="165"/>
    </location>
</feature>
<feature type="transmembrane region" description="Helical" evidence="1">
    <location>
        <begin position="110"/>
        <end position="134"/>
    </location>
</feature>
<dbReference type="Proteomes" id="UP001239167">
    <property type="component" value="Unassembled WGS sequence"/>
</dbReference>
<feature type="transmembrane region" description="Helical" evidence="1">
    <location>
        <begin position="12"/>
        <end position="30"/>
    </location>
</feature>
<organism evidence="2 3">
    <name type="scientific">Pectinatus haikarae</name>
    <dbReference type="NCBI Taxonomy" id="349096"/>
    <lineage>
        <taxon>Bacteria</taxon>
        <taxon>Bacillati</taxon>
        <taxon>Bacillota</taxon>
        <taxon>Negativicutes</taxon>
        <taxon>Selenomonadales</taxon>
        <taxon>Selenomonadaceae</taxon>
        <taxon>Pectinatus</taxon>
    </lineage>
</organism>
<comment type="caution">
    <text evidence="2">The sequence shown here is derived from an EMBL/GenBank/DDBJ whole genome shotgun (WGS) entry which is preliminary data.</text>
</comment>
<feature type="transmembrane region" description="Helical" evidence="1">
    <location>
        <begin position="42"/>
        <end position="60"/>
    </location>
</feature>
<evidence type="ECO:0000256" key="1">
    <source>
        <dbReference type="SAM" id="Phobius"/>
    </source>
</evidence>
<proteinExistence type="predicted"/>
<name>A0ABT9Y5F5_9FIRM</name>
<sequence>MDGLFWKKQAVNSFEILLLIFILPLSFILPDSFAWENGPLESTQVIVLVAAALINFYFFYKRRHNFQLTISGFFLLLTGRELNWGRCFFPLGIGPDGPILVPMNQIPHHAIINIIIGIFIMVVLAGFIFTTPWYKIFSYHLFPVKLLVYSCICTLFSITGDSGHFFGKYKGELLEELGELLLYLLLLHISLYYYIQSSNNN</sequence>
<gene>
    <name evidence="2" type="ORF">J2S01_000765</name>
</gene>
<reference evidence="2 3" key="1">
    <citation type="submission" date="2023-07" db="EMBL/GenBank/DDBJ databases">
        <title>Genomic Encyclopedia of Type Strains, Phase IV (KMG-IV): sequencing the most valuable type-strain genomes for metagenomic binning, comparative biology and taxonomic classification.</title>
        <authorList>
            <person name="Goeker M."/>
        </authorList>
    </citation>
    <scope>NUCLEOTIDE SEQUENCE [LARGE SCALE GENOMIC DNA]</scope>
    <source>
        <strain evidence="2 3">DSM 16980</strain>
    </source>
</reference>
<evidence type="ECO:0000313" key="2">
    <source>
        <dbReference type="EMBL" id="MDQ0203058.1"/>
    </source>
</evidence>